<dbReference type="Pfam" id="PF17963">
    <property type="entry name" value="Big_9"/>
    <property type="match status" value="3"/>
</dbReference>
<dbReference type="InterPro" id="IPR010221">
    <property type="entry name" value="VCBS_dom"/>
</dbReference>
<dbReference type="AlphaFoldDB" id="A0A1K2HPN4"/>
<feature type="compositionally biased region" description="Polar residues" evidence="1">
    <location>
        <begin position="271"/>
        <end position="282"/>
    </location>
</feature>
<proteinExistence type="predicted"/>
<evidence type="ECO:0000313" key="2">
    <source>
        <dbReference type="EMBL" id="SFZ78645.1"/>
    </source>
</evidence>
<feature type="compositionally biased region" description="Polar residues" evidence="1">
    <location>
        <begin position="373"/>
        <end position="386"/>
    </location>
</feature>
<dbReference type="NCBIfam" id="TIGR01965">
    <property type="entry name" value="VCBS_repeat"/>
    <property type="match status" value="2"/>
</dbReference>
<dbReference type="NCBIfam" id="NF033682">
    <property type="entry name" value="retention_LapA"/>
    <property type="match status" value="1"/>
</dbReference>
<dbReference type="EMBL" id="FPKR01000013">
    <property type="protein sequence ID" value="SFZ78645.1"/>
    <property type="molecule type" value="Genomic_DNA"/>
</dbReference>
<dbReference type="Proteomes" id="UP000186513">
    <property type="component" value="Unassembled WGS sequence"/>
</dbReference>
<protein>
    <submittedName>
        <fullName evidence="2">VCBS repeat-containing protein</fullName>
    </submittedName>
</protein>
<dbReference type="RefSeq" id="WP_175545621.1">
    <property type="nucleotide sequence ID" value="NZ_FPKR01000013.1"/>
</dbReference>
<dbReference type="STRING" id="1121279.SAMN02745887_03091"/>
<feature type="non-terminal residue" evidence="2">
    <location>
        <position position="499"/>
    </location>
</feature>
<name>A0A1K2HPN4_9NEIS</name>
<organism evidence="2 3">
    <name type="scientific">Chitinimonas taiwanensis DSM 18899</name>
    <dbReference type="NCBI Taxonomy" id="1121279"/>
    <lineage>
        <taxon>Bacteria</taxon>
        <taxon>Pseudomonadati</taxon>
        <taxon>Pseudomonadota</taxon>
        <taxon>Betaproteobacteria</taxon>
        <taxon>Neisseriales</taxon>
        <taxon>Chitinibacteraceae</taxon>
        <taxon>Chitinimonas</taxon>
    </lineage>
</organism>
<keyword evidence="3" id="KW-1185">Reference proteome</keyword>
<feature type="region of interest" description="Disordered" evidence="1">
    <location>
        <begin position="366"/>
        <end position="386"/>
    </location>
</feature>
<dbReference type="NCBIfam" id="NF012211">
    <property type="entry name" value="tand_rpt_95"/>
    <property type="match status" value="2"/>
</dbReference>
<dbReference type="Gene3D" id="2.60.40.3440">
    <property type="match status" value="2"/>
</dbReference>
<feature type="region of interest" description="Disordered" evidence="1">
    <location>
        <begin position="266"/>
        <end position="319"/>
    </location>
</feature>
<evidence type="ECO:0000256" key="1">
    <source>
        <dbReference type="SAM" id="MobiDB-lite"/>
    </source>
</evidence>
<evidence type="ECO:0000313" key="3">
    <source>
        <dbReference type="Proteomes" id="UP000186513"/>
    </source>
</evidence>
<accession>A0A1K2HPN4</accession>
<reference evidence="2 3" key="1">
    <citation type="submission" date="2016-11" db="EMBL/GenBank/DDBJ databases">
        <authorList>
            <person name="Jaros S."/>
            <person name="Januszkiewicz K."/>
            <person name="Wedrychowicz H."/>
        </authorList>
    </citation>
    <scope>NUCLEOTIDE SEQUENCE [LARGE SCALE GENOMIC DNA]</scope>
    <source>
        <strain evidence="2 3">DSM 18899</strain>
    </source>
</reference>
<sequence>MAANQVSAQARGVVVQLQGQAWAVDANGNKRVLRVGDAVQEGEQLITAAGTQLELGLPNGQSVAVAAERTLLIDANLLGTAPVDASEAAIADLNAGAEQVIAALNEGRDLSLELDPTAAGLAGGEGGDAHGFVRLLRISEDTSPIELTSSARAAEADTVEFTQGTAAAAAAEIEPNGPQANNDQATVDEDGTVSINVLGNDNGDGLRVQGQPTAGNGTVSVNADGTLSYVPNSNFNGSDTISYTVVDANGNTSTATVSVTVNPVNDAPTINGGNSQNVSTLEDTPLSGSVAGSDVDGDPLNYGKGSDPSHGSVAVNPDGSWTYTPNSNYNGPDSFTIVVSDGKGGTDTVTINVGVTPVDDLPVISSGAGSVVEDSQPSTSGTLSASDVDNPDLRFVAANPAGQYGSLSIGSDGKWTYTLDARAEQLAANEARVETFTVTLNDGSTRTIVINVTGTNDGAVIGAGAGDTNTGSVTEDTTLTSSGKLTVTDVDNGQAELKP</sequence>
<dbReference type="InterPro" id="IPR047777">
    <property type="entry name" value="LapA-like_RM"/>
</dbReference>
<gene>
    <name evidence="2" type="ORF">SAMN02745887_03091</name>
</gene>